<reference evidence="9" key="1">
    <citation type="submission" date="2003-08" db="EMBL/GenBank/DDBJ databases">
        <authorList>
            <person name="Birren B."/>
            <person name="Nusbaum C."/>
            <person name="Abebe A."/>
            <person name="Abouelleil A."/>
            <person name="Adekoya E."/>
            <person name="Ait-zahra M."/>
            <person name="Allen N."/>
            <person name="Allen T."/>
            <person name="An P."/>
            <person name="Anderson M."/>
            <person name="Anderson S."/>
            <person name="Arachchi H."/>
            <person name="Armbruster J."/>
            <person name="Bachantsang P."/>
            <person name="Baldwin J."/>
            <person name="Barry A."/>
            <person name="Bayul T."/>
            <person name="Blitshsteyn B."/>
            <person name="Bloom T."/>
            <person name="Blye J."/>
            <person name="Boguslavskiy L."/>
            <person name="Borowsky M."/>
            <person name="Boukhgalter B."/>
            <person name="Brunache A."/>
            <person name="Butler J."/>
            <person name="Calixte N."/>
            <person name="Calvo S."/>
            <person name="Camarata J."/>
            <person name="Campo K."/>
            <person name="Chang J."/>
            <person name="Cheshatsang Y."/>
            <person name="Citroen M."/>
            <person name="Collymore A."/>
            <person name="Considine T."/>
            <person name="Cook A."/>
            <person name="Cooke P."/>
            <person name="Corum B."/>
            <person name="Cuomo C."/>
            <person name="David R."/>
            <person name="Dawoe T."/>
            <person name="Degray S."/>
            <person name="Dodge S."/>
            <person name="Dooley K."/>
            <person name="Dorje P."/>
            <person name="Dorjee K."/>
            <person name="Dorris L."/>
            <person name="Duffey N."/>
            <person name="Dupes A."/>
            <person name="Elkins T."/>
            <person name="Engels R."/>
            <person name="Erickson J."/>
            <person name="Farina A."/>
            <person name="Faro S."/>
            <person name="Ferreira P."/>
            <person name="Fischer H."/>
            <person name="Fitzgerald M."/>
            <person name="Foley K."/>
            <person name="Gage D."/>
            <person name="Galagan J."/>
            <person name="Gearin G."/>
            <person name="Gnerre S."/>
            <person name="Gnirke A."/>
            <person name="Goyette A."/>
            <person name="Graham J."/>
            <person name="Grandbois E."/>
            <person name="Gyaltsen K."/>
            <person name="Hafez N."/>
            <person name="Hagopian D."/>
            <person name="Hagos B."/>
            <person name="Hall J."/>
            <person name="Hatcher B."/>
            <person name="Heller A."/>
            <person name="Higgins H."/>
            <person name="Honan T."/>
            <person name="Horn A."/>
            <person name="Houde N."/>
            <person name="Hughes L."/>
            <person name="Hulme W."/>
            <person name="Husby E."/>
            <person name="Iliev I."/>
            <person name="Jaffe D."/>
            <person name="Jones C."/>
            <person name="Kamal M."/>
            <person name="Kamat A."/>
            <person name="Kamvysselis M."/>
            <person name="Karlsson E."/>
            <person name="Kells C."/>
            <person name="Kieu A."/>
            <person name="Kisner P."/>
            <person name="Kodira C."/>
            <person name="Kulbokas E."/>
            <person name="Labutti K."/>
            <person name="Lama D."/>
            <person name="Landers T."/>
            <person name="Leger J."/>
            <person name="Levine S."/>
            <person name="Lewis D."/>
            <person name="Lewis T."/>
            <person name="Lindblad-toh K."/>
            <person name="Liu X."/>
            <person name="Lokyitsang T."/>
            <person name="Lokyitsang Y."/>
            <person name="Lucien O."/>
            <person name="Lui A."/>
            <person name="Ma L.J."/>
            <person name="Mabbitt R."/>
            <person name="Macdonald J."/>
            <person name="Maclean C."/>
            <person name="Major J."/>
            <person name="Manning J."/>
            <person name="Marabella R."/>
            <person name="Maru K."/>
            <person name="Matthews C."/>
            <person name="Mauceli E."/>
            <person name="Mccarthy M."/>
            <person name="Mcdonough S."/>
            <person name="Mcghee T."/>
            <person name="Meldrim J."/>
            <person name="Meneus L."/>
            <person name="Mesirov J."/>
            <person name="Mihalev A."/>
            <person name="Mihova T."/>
            <person name="Mikkelsen T."/>
            <person name="Mlenga V."/>
            <person name="Moru K."/>
            <person name="Mozes J."/>
            <person name="Mulrain L."/>
            <person name="Munson G."/>
            <person name="Naylor J."/>
            <person name="Newes C."/>
            <person name="Nguyen C."/>
            <person name="Nguyen N."/>
            <person name="Nguyen T."/>
            <person name="Nicol R."/>
            <person name="Nielsen C."/>
            <person name="Nizzari M."/>
            <person name="Norbu C."/>
            <person name="Norbu N."/>
            <person name="O'donnell P."/>
            <person name="Okoawo O."/>
            <person name="O'leary S."/>
            <person name="Omotosho B."/>
            <person name="O'neill K."/>
            <person name="Osman S."/>
            <person name="Parker S."/>
            <person name="Perrin D."/>
            <person name="Phunkhang P."/>
            <person name="Piqani B."/>
            <person name="Purcell S."/>
            <person name="Rachupka T."/>
            <person name="Ramasamy U."/>
            <person name="Rameau R."/>
            <person name="Ray V."/>
            <person name="Raymond C."/>
            <person name="Retta R."/>
            <person name="Richardson S."/>
            <person name="Rise C."/>
            <person name="Rodriguez J."/>
            <person name="Rogers J."/>
            <person name="Rogov P."/>
            <person name="Rutman M."/>
            <person name="Schupbach R."/>
            <person name="Seaman C."/>
            <person name="Settipalli S."/>
            <person name="Sharpe T."/>
            <person name="Sheridan J."/>
            <person name="Sherpa N."/>
            <person name="Shi J."/>
            <person name="Smirnov S."/>
            <person name="Smith C."/>
            <person name="Sougnez C."/>
            <person name="Spencer B."/>
            <person name="Stalker J."/>
            <person name="Stange-thomann N."/>
            <person name="Stavropoulos S."/>
            <person name="Stetson K."/>
            <person name="Stone C."/>
            <person name="Stone S."/>
            <person name="Stubbs M."/>
            <person name="Talamas J."/>
            <person name="Tchuinga P."/>
            <person name="Tenzing P."/>
            <person name="Tesfaye S."/>
            <person name="Theodore J."/>
            <person name="Thoulutsang Y."/>
            <person name="Topham K."/>
            <person name="Towey S."/>
            <person name="Tsamla T."/>
            <person name="Tsomo N."/>
            <person name="Vallee D."/>
            <person name="Vassiliev H."/>
            <person name="Venkataraman V."/>
            <person name="Vinson J."/>
            <person name="Vo A."/>
            <person name="Wade C."/>
            <person name="Wang S."/>
            <person name="Wangchuk T."/>
            <person name="Wangdi T."/>
            <person name="Whittaker C."/>
            <person name="Wilkinson J."/>
            <person name="Wu Y."/>
            <person name="Wyman D."/>
            <person name="Yadav S."/>
            <person name="Yang S."/>
            <person name="Yang X."/>
            <person name="Yeager S."/>
            <person name="Yee E."/>
            <person name="Young G."/>
            <person name="Zainoun J."/>
            <person name="Zembeck L."/>
            <person name="Zimmer A."/>
            <person name="Zody M."/>
            <person name="Lander E."/>
        </authorList>
    </citation>
    <scope>NUCLEOTIDE SEQUENCE [LARGE SCALE GENOMIC DNA]</scope>
</reference>
<dbReference type="GO" id="GO:0097546">
    <property type="term" value="C:ciliary base"/>
    <property type="evidence" value="ECO:0007669"/>
    <property type="project" value="TreeGrafter"/>
</dbReference>
<dbReference type="GO" id="GO:0035735">
    <property type="term" value="P:intraciliary transport involved in cilium assembly"/>
    <property type="evidence" value="ECO:0007669"/>
    <property type="project" value="TreeGrafter"/>
</dbReference>
<accession>H2Z4T6</accession>
<evidence type="ECO:0000256" key="2">
    <source>
        <dbReference type="ARBA" id="ARBA00007834"/>
    </source>
</evidence>
<evidence type="ECO:0000256" key="5">
    <source>
        <dbReference type="ARBA" id="ARBA00022803"/>
    </source>
</evidence>
<comment type="subcellular location">
    <subcellularLocation>
        <location evidence="1">Cell projection</location>
        <location evidence="1">Cilium</location>
    </subcellularLocation>
</comment>
<reference evidence="8" key="3">
    <citation type="submission" date="2025-09" db="UniProtKB">
        <authorList>
            <consortium name="Ensembl"/>
        </authorList>
    </citation>
    <scope>IDENTIFICATION</scope>
</reference>
<comment type="similarity">
    <text evidence="2">Belongs to the IFT56 family.</text>
</comment>
<dbReference type="Gene3D" id="1.25.40.10">
    <property type="entry name" value="Tetratricopeptide repeat domain"/>
    <property type="match status" value="3"/>
</dbReference>
<dbReference type="Ensembl" id="ENSCSAVT00000012742.1">
    <property type="protein sequence ID" value="ENSCSAVP00000012598.1"/>
    <property type="gene ID" value="ENSCSAVG00000007396.1"/>
</dbReference>
<evidence type="ECO:0000256" key="7">
    <source>
        <dbReference type="ARBA" id="ARBA00032501"/>
    </source>
</evidence>
<dbReference type="GeneTree" id="ENSGT00390000000159"/>
<evidence type="ECO:0000256" key="3">
    <source>
        <dbReference type="ARBA" id="ARBA00019387"/>
    </source>
</evidence>
<dbReference type="GO" id="GO:0030992">
    <property type="term" value="C:intraciliary transport particle B"/>
    <property type="evidence" value="ECO:0007669"/>
    <property type="project" value="TreeGrafter"/>
</dbReference>
<dbReference type="eggNOG" id="KOG3785">
    <property type="taxonomic scope" value="Eukaryota"/>
</dbReference>
<keyword evidence="9" id="KW-1185">Reference proteome</keyword>
<evidence type="ECO:0000256" key="1">
    <source>
        <dbReference type="ARBA" id="ARBA00004138"/>
    </source>
</evidence>
<keyword evidence="6" id="KW-0966">Cell projection</keyword>
<dbReference type="PANTHER" id="PTHR14781">
    <property type="entry name" value="INTRAFLAGELLAR TRANSPORT PROTEIN 56"/>
    <property type="match status" value="1"/>
</dbReference>
<dbReference type="Pfam" id="PF12895">
    <property type="entry name" value="ANAPC3"/>
    <property type="match status" value="1"/>
</dbReference>
<evidence type="ECO:0000313" key="9">
    <source>
        <dbReference type="Proteomes" id="UP000007875"/>
    </source>
</evidence>
<dbReference type="SUPFAM" id="SSF48452">
    <property type="entry name" value="TPR-like"/>
    <property type="match status" value="3"/>
</dbReference>
<name>H2Z4T6_CIOSA</name>
<dbReference type="InterPro" id="IPR030511">
    <property type="entry name" value="TTC26"/>
</dbReference>
<dbReference type="InterPro" id="IPR011990">
    <property type="entry name" value="TPR-like_helical_dom_sf"/>
</dbReference>
<dbReference type="HOGENOM" id="CLU_036306_2_0_1"/>
<dbReference type="Proteomes" id="UP000007875">
    <property type="component" value="Unassembled WGS sequence"/>
</dbReference>
<dbReference type="InParanoid" id="H2Z4T6"/>
<protein>
    <recommendedName>
        <fullName evidence="3">Intraflagellar transport protein 56</fullName>
    </recommendedName>
    <alternativeName>
        <fullName evidence="7">Tetratricopeptide repeat protein 26</fullName>
    </alternativeName>
</protein>
<evidence type="ECO:0000256" key="4">
    <source>
        <dbReference type="ARBA" id="ARBA00022737"/>
    </source>
</evidence>
<keyword evidence="4" id="KW-0677">Repeat</keyword>
<dbReference type="GO" id="GO:0036064">
    <property type="term" value="C:ciliary basal body"/>
    <property type="evidence" value="ECO:0007669"/>
    <property type="project" value="TreeGrafter"/>
</dbReference>
<sequence>LSRQKPAACIKLYKNADKSKIEEIPDLEDFLTKRDYVGAITFLEFQKRIGKVFPDFELWIAYCLFHLGDYKKAYSMYNDILEHANCDANIVAYKACCCMYLGLYDEAHTLLNQAPESKLKSRLLFHLSHKFDEDHTMMMHMSNFKTVEDNCCYYSLNYMREKYDEAVSSYKHVLHLNKYLPANSRIMSNIFREFIALKVYIAMCYFKMEYYDVAQELLSDYMHFYPDSIAGTNLRACIYFRLYNGKTAETELESIQVTTPTCSDIINHNLVVVFRDGRGAQQALPPLIDVVYEARINYSLYLVKNDLPVFFLYYANILHLGEYADAYNLLKEFNPTHTKESVIKAVTLALLGQEEGNIEMINAAARCYEMIANSEATGTIVSRQCMSCACFLNKQFKKAIDCFNSVKGFLYNDDDFNFNYGQAKTACGAYKDAEQVFDLVQNEKLRNEYSFLSCLCHCYIMNKKPQLAWELYLKLETSADSFRLLQLIANDCYKMKEFLIAAKAFDVLEHADPNPDYWDGKRGAVVGLFQSIVLGMEPRKTLKELLVVLRNTSNPQVEYIARVITKWAKDNRV</sequence>
<dbReference type="GO" id="GO:0035720">
    <property type="term" value="P:intraciliary anterograde transport"/>
    <property type="evidence" value="ECO:0007669"/>
    <property type="project" value="TreeGrafter"/>
</dbReference>
<evidence type="ECO:0000256" key="6">
    <source>
        <dbReference type="ARBA" id="ARBA00023273"/>
    </source>
</evidence>
<proteinExistence type="inferred from homology"/>
<dbReference type="PANTHER" id="PTHR14781:SF0">
    <property type="entry name" value="INTRAFLAGELLAR TRANSPORT PROTEIN 56"/>
    <property type="match status" value="1"/>
</dbReference>
<organism evidence="8 9">
    <name type="scientific">Ciona savignyi</name>
    <name type="common">Pacific transparent sea squirt</name>
    <dbReference type="NCBI Taxonomy" id="51511"/>
    <lineage>
        <taxon>Eukaryota</taxon>
        <taxon>Metazoa</taxon>
        <taxon>Chordata</taxon>
        <taxon>Tunicata</taxon>
        <taxon>Ascidiacea</taxon>
        <taxon>Phlebobranchia</taxon>
        <taxon>Cionidae</taxon>
        <taxon>Ciona</taxon>
    </lineage>
</organism>
<keyword evidence="5" id="KW-0802">TPR repeat</keyword>
<dbReference type="AlphaFoldDB" id="H2Z4T6"/>
<reference evidence="8" key="2">
    <citation type="submission" date="2025-08" db="UniProtKB">
        <authorList>
            <consortium name="Ensembl"/>
        </authorList>
    </citation>
    <scope>IDENTIFICATION</scope>
</reference>
<evidence type="ECO:0000313" key="8">
    <source>
        <dbReference type="Ensembl" id="ENSCSAVP00000012598.1"/>
    </source>
</evidence>
<dbReference type="STRING" id="51511.ENSCSAVP00000012598"/>
<dbReference type="GO" id="GO:0120170">
    <property type="term" value="F:intraciliary transport particle B binding"/>
    <property type="evidence" value="ECO:0007669"/>
    <property type="project" value="TreeGrafter"/>
</dbReference>